<name>X1SFG3_9ZZZZ</name>
<protein>
    <recommendedName>
        <fullName evidence="1">Aldehyde dehydrogenase domain-containing protein</fullName>
    </recommendedName>
</protein>
<dbReference type="AlphaFoldDB" id="X1SFG3"/>
<dbReference type="SUPFAM" id="SSF53720">
    <property type="entry name" value="ALDH-like"/>
    <property type="match status" value="1"/>
</dbReference>
<dbReference type="GO" id="GO:0016491">
    <property type="term" value="F:oxidoreductase activity"/>
    <property type="evidence" value="ECO:0007669"/>
    <property type="project" value="InterPro"/>
</dbReference>
<dbReference type="InterPro" id="IPR016162">
    <property type="entry name" value="Ald_DH_N"/>
</dbReference>
<comment type="caution">
    <text evidence="2">The sequence shown here is derived from an EMBL/GenBank/DDBJ whole genome shotgun (WGS) entry which is preliminary data.</text>
</comment>
<reference evidence="2" key="1">
    <citation type="journal article" date="2014" name="Front. Microbiol.">
        <title>High frequency of phylogenetically diverse reductive dehalogenase-homologous genes in deep subseafloor sedimentary metagenomes.</title>
        <authorList>
            <person name="Kawai M."/>
            <person name="Futagami T."/>
            <person name="Toyoda A."/>
            <person name="Takaki Y."/>
            <person name="Nishi S."/>
            <person name="Hori S."/>
            <person name="Arai W."/>
            <person name="Tsubouchi T."/>
            <person name="Morono Y."/>
            <person name="Uchiyama I."/>
            <person name="Ito T."/>
            <person name="Fujiyama A."/>
            <person name="Inagaki F."/>
            <person name="Takami H."/>
        </authorList>
    </citation>
    <scope>NUCLEOTIDE SEQUENCE</scope>
    <source>
        <strain evidence="2">Expedition CK06-06</strain>
    </source>
</reference>
<dbReference type="InterPro" id="IPR015590">
    <property type="entry name" value="Aldehyde_DH_dom"/>
</dbReference>
<dbReference type="Pfam" id="PF00171">
    <property type="entry name" value="Aldedh"/>
    <property type="match status" value="1"/>
</dbReference>
<proteinExistence type="predicted"/>
<dbReference type="Gene3D" id="3.40.605.10">
    <property type="entry name" value="Aldehyde Dehydrogenase, Chain A, domain 1"/>
    <property type="match status" value="1"/>
</dbReference>
<dbReference type="EMBL" id="BARW01002019">
    <property type="protein sequence ID" value="GAI66494.1"/>
    <property type="molecule type" value="Genomic_DNA"/>
</dbReference>
<accession>X1SFG3</accession>
<evidence type="ECO:0000313" key="2">
    <source>
        <dbReference type="EMBL" id="GAI66494.1"/>
    </source>
</evidence>
<gene>
    <name evidence="2" type="ORF">S12H4_05922</name>
</gene>
<dbReference type="InterPro" id="IPR016161">
    <property type="entry name" value="Ald_DH/histidinol_DH"/>
</dbReference>
<sequence>MEINEKDLKLIIESVLNKLESDKSDKKILDSSLNKPSSSQDGIFQEVNAAVDAAEAAHIELVKLTLEKRKEIIRSVRKIIMSNLEEISKLAVEETTFGRVVDKIEKNRLAALKTPGIEDLEPTAYSDDNGMTLMERAAYGVIGSIIPSTNPTSTVINNGISMIAGGNSVVFNPHPMAKKSSCFTVSLINQAIVKAGGPSNVLCAIANPISRAITLA</sequence>
<organism evidence="2">
    <name type="scientific">marine sediment metagenome</name>
    <dbReference type="NCBI Taxonomy" id="412755"/>
    <lineage>
        <taxon>unclassified sequences</taxon>
        <taxon>metagenomes</taxon>
        <taxon>ecological metagenomes</taxon>
    </lineage>
</organism>
<dbReference type="PANTHER" id="PTHR11699">
    <property type="entry name" value="ALDEHYDE DEHYDROGENASE-RELATED"/>
    <property type="match status" value="1"/>
</dbReference>
<feature type="non-terminal residue" evidence="2">
    <location>
        <position position="216"/>
    </location>
</feature>
<feature type="domain" description="Aldehyde dehydrogenase" evidence="1">
    <location>
        <begin position="45"/>
        <end position="206"/>
    </location>
</feature>
<evidence type="ECO:0000259" key="1">
    <source>
        <dbReference type="Pfam" id="PF00171"/>
    </source>
</evidence>